<comment type="caution">
    <text evidence="2">The sequence shown here is derived from an EMBL/GenBank/DDBJ whole genome shotgun (WGS) entry which is preliminary data.</text>
</comment>
<evidence type="ECO:0000256" key="1">
    <source>
        <dbReference type="SAM" id="Phobius"/>
    </source>
</evidence>
<dbReference type="RefSeq" id="WP_033084379.1">
    <property type="nucleotide sequence ID" value="NZ_JQEC01000071.1"/>
</dbReference>
<proteinExistence type="predicted"/>
<dbReference type="AlphaFoldDB" id="A0A099KCN9"/>
<keyword evidence="1" id="KW-1133">Transmembrane helix</keyword>
<dbReference type="Proteomes" id="UP000029868">
    <property type="component" value="Unassembled WGS sequence"/>
</dbReference>
<accession>A0A099KCN9</accession>
<keyword evidence="1" id="KW-0472">Membrane</keyword>
<name>A0A099KCN9_COLPS</name>
<feature type="transmembrane region" description="Helical" evidence="1">
    <location>
        <begin position="106"/>
        <end position="125"/>
    </location>
</feature>
<reference evidence="2 3" key="1">
    <citation type="submission" date="2014-08" db="EMBL/GenBank/DDBJ databases">
        <title>Genomic and Phenotypic Diversity of Colwellia psychrerythraea strains from Disparate Marine Basins.</title>
        <authorList>
            <person name="Techtmann S.M."/>
            <person name="Stelling S.C."/>
            <person name="Utturkar S.M."/>
            <person name="Alshibli N."/>
            <person name="Harris A."/>
            <person name="Brown S.D."/>
            <person name="Hazen T.C."/>
        </authorList>
    </citation>
    <scope>NUCLEOTIDE SEQUENCE [LARGE SCALE GENOMIC DNA]</scope>
    <source>
        <strain evidence="2 3">GAB14E</strain>
    </source>
</reference>
<feature type="transmembrane region" description="Helical" evidence="1">
    <location>
        <begin position="21"/>
        <end position="41"/>
    </location>
</feature>
<feature type="transmembrane region" description="Helical" evidence="1">
    <location>
        <begin position="61"/>
        <end position="79"/>
    </location>
</feature>
<dbReference type="OrthoDB" id="6316137at2"/>
<protein>
    <submittedName>
        <fullName evidence="2">Uncharacterized protein</fullName>
    </submittedName>
</protein>
<dbReference type="EMBL" id="JQEC01000071">
    <property type="protein sequence ID" value="KGJ87807.1"/>
    <property type="molecule type" value="Genomic_DNA"/>
</dbReference>
<keyword evidence="1" id="KW-0812">Transmembrane</keyword>
<evidence type="ECO:0000313" key="2">
    <source>
        <dbReference type="EMBL" id="KGJ87807.1"/>
    </source>
</evidence>
<sequence>MDALEKLAERNRAHSKHIAKESRSIVFTAIYLMPVLITYFYNAYSPGEGFEVNPLNSLIPTGGAFILSLILHVLVGLLLFTHKLKVVGFFTMQLWFTYFWNSNQDFIFSFIPLLFTFIIFTFQFPQIKVKLLNDKNGI</sequence>
<evidence type="ECO:0000313" key="3">
    <source>
        <dbReference type="Proteomes" id="UP000029868"/>
    </source>
</evidence>
<organism evidence="2 3">
    <name type="scientific">Colwellia psychrerythraea</name>
    <name type="common">Vibrio psychroerythus</name>
    <dbReference type="NCBI Taxonomy" id="28229"/>
    <lineage>
        <taxon>Bacteria</taxon>
        <taxon>Pseudomonadati</taxon>
        <taxon>Pseudomonadota</taxon>
        <taxon>Gammaproteobacteria</taxon>
        <taxon>Alteromonadales</taxon>
        <taxon>Colwelliaceae</taxon>
        <taxon>Colwellia</taxon>
    </lineage>
</organism>
<gene>
    <name evidence="2" type="ORF">GAB14E_4485</name>
</gene>